<feature type="transmembrane region" description="Helical" evidence="1">
    <location>
        <begin position="12"/>
        <end position="33"/>
    </location>
</feature>
<keyword evidence="1" id="KW-0812">Transmembrane</keyword>
<dbReference type="AlphaFoldDB" id="A0A0F9CHS9"/>
<name>A0A0F9CHS9_9ZZZZ</name>
<gene>
    <name evidence="2" type="ORF">LCGC14_2322980</name>
</gene>
<keyword evidence="1" id="KW-1133">Transmembrane helix</keyword>
<comment type="caution">
    <text evidence="2">The sequence shown here is derived from an EMBL/GenBank/DDBJ whole genome shotgun (WGS) entry which is preliminary data.</text>
</comment>
<evidence type="ECO:0000313" key="2">
    <source>
        <dbReference type="EMBL" id="KKL48689.1"/>
    </source>
</evidence>
<dbReference type="Pfam" id="PF04403">
    <property type="entry name" value="PqiA"/>
    <property type="match status" value="1"/>
</dbReference>
<feature type="transmembrane region" description="Helical" evidence="1">
    <location>
        <begin position="53"/>
        <end position="78"/>
    </location>
</feature>
<feature type="non-terminal residue" evidence="2">
    <location>
        <position position="84"/>
    </location>
</feature>
<accession>A0A0F9CHS9</accession>
<reference evidence="2" key="1">
    <citation type="journal article" date="2015" name="Nature">
        <title>Complex archaea that bridge the gap between prokaryotes and eukaryotes.</title>
        <authorList>
            <person name="Spang A."/>
            <person name="Saw J.H."/>
            <person name="Jorgensen S.L."/>
            <person name="Zaremba-Niedzwiedzka K."/>
            <person name="Martijn J."/>
            <person name="Lind A.E."/>
            <person name="van Eijk R."/>
            <person name="Schleper C."/>
            <person name="Guy L."/>
            <person name="Ettema T.J."/>
        </authorList>
    </citation>
    <scope>NUCLEOTIDE SEQUENCE</scope>
</reference>
<dbReference type="EMBL" id="LAZR01033229">
    <property type="protein sequence ID" value="KKL48689.1"/>
    <property type="molecule type" value="Genomic_DNA"/>
</dbReference>
<keyword evidence="1" id="KW-0472">Membrane</keyword>
<proteinExistence type="predicted"/>
<protein>
    <submittedName>
        <fullName evidence="2">Uncharacterized protein</fullName>
    </submittedName>
</protein>
<sequence length="84" mass="9605">MTAQQLRYTLVVASFLLLAGFISPIMTITQLVWIDHSFSIVSGIWQLWQQDHFVLFFVVAGFSIILPIAKIILLFNLLHSKTEN</sequence>
<evidence type="ECO:0000256" key="1">
    <source>
        <dbReference type="SAM" id="Phobius"/>
    </source>
</evidence>
<organism evidence="2">
    <name type="scientific">marine sediment metagenome</name>
    <dbReference type="NCBI Taxonomy" id="412755"/>
    <lineage>
        <taxon>unclassified sequences</taxon>
        <taxon>metagenomes</taxon>
        <taxon>ecological metagenomes</taxon>
    </lineage>
</organism>
<dbReference type="InterPro" id="IPR007498">
    <property type="entry name" value="PqiA-like"/>
</dbReference>